<reference evidence="1" key="2">
    <citation type="submission" date="2023-01" db="EMBL/GenBank/DDBJ databases">
        <authorList>
            <person name="Petersen C."/>
        </authorList>
    </citation>
    <scope>NUCLEOTIDE SEQUENCE</scope>
    <source>
        <strain evidence="1">IBT 12815</strain>
    </source>
</reference>
<keyword evidence="2" id="KW-1185">Reference proteome</keyword>
<organism evidence="1 2">
    <name type="scientific">Penicillium hordei</name>
    <dbReference type="NCBI Taxonomy" id="40994"/>
    <lineage>
        <taxon>Eukaryota</taxon>
        <taxon>Fungi</taxon>
        <taxon>Dikarya</taxon>
        <taxon>Ascomycota</taxon>
        <taxon>Pezizomycotina</taxon>
        <taxon>Eurotiomycetes</taxon>
        <taxon>Eurotiomycetidae</taxon>
        <taxon>Eurotiales</taxon>
        <taxon>Aspergillaceae</taxon>
        <taxon>Penicillium</taxon>
    </lineage>
</organism>
<dbReference type="AlphaFoldDB" id="A0AAD6H505"/>
<reference evidence="1" key="1">
    <citation type="journal article" date="2023" name="IMA Fungus">
        <title>Comparative genomic study of the Penicillium genus elucidates a diverse pangenome and 15 lateral gene transfer events.</title>
        <authorList>
            <person name="Petersen C."/>
            <person name="Sorensen T."/>
            <person name="Nielsen M.R."/>
            <person name="Sondergaard T.E."/>
            <person name="Sorensen J.L."/>
            <person name="Fitzpatrick D.A."/>
            <person name="Frisvad J.C."/>
            <person name="Nielsen K.L."/>
        </authorList>
    </citation>
    <scope>NUCLEOTIDE SEQUENCE</scope>
    <source>
        <strain evidence="1">IBT 12815</strain>
    </source>
</reference>
<gene>
    <name evidence="1" type="ORF">N7537_007091</name>
</gene>
<proteinExistence type="predicted"/>
<evidence type="ECO:0000313" key="2">
    <source>
        <dbReference type="Proteomes" id="UP001213799"/>
    </source>
</evidence>
<dbReference type="GeneID" id="81588390"/>
<comment type="caution">
    <text evidence="1">The sequence shown here is derived from an EMBL/GenBank/DDBJ whole genome shotgun (WGS) entry which is preliminary data.</text>
</comment>
<dbReference type="EMBL" id="JAQJAE010000003">
    <property type="protein sequence ID" value="KAJ5604135.1"/>
    <property type="molecule type" value="Genomic_DNA"/>
</dbReference>
<sequence>MPSLMDLPLEVCTMIFKEVINGHRTPPSWLGHIGNTRYDDQQADQALKYKTRPKWPLCLLKTWLKSTFSMGYATEEYGGIIYERTGTIFMMVNGRLETSLDLADGLAKLLVQSPPETMDQVYWGVDVGEFQMWKETTILERQAP</sequence>
<name>A0AAD6H505_9EURO</name>
<dbReference type="RefSeq" id="XP_056753933.1">
    <property type="nucleotide sequence ID" value="XM_056898148.1"/>
</dbReference>
<accession>A0AAD6H505</accession>
<protein>
    <submittedName>
        <fullName evidence="1">Uncharacterized protein</fullName>
    </submittedName>
</protein>
<evidence type="ECO:0000313" key="1">
    <source>
        <dbReference type="EMBL" id="KAJ5604135.1"/>
    </source>
</evidence>
<dbReference type="Proteomes" id="UP001213799">
    <property type="component" value="Unassembled WGS sequence"/>
</dbReference>